<evidence type="ECO:0000313" key="1">
    <source>
        <dbReference type="EMBL" id="CAB4025204.1"/>
    </source>
</evidence>
<evidence type="ECO:0000313" key="2">
    <source>
        <dbReference type="Proteomes" id="UP001152795"/>
    </source>
</evidence>
<feature type="non-terminal residue" evidence="1">
    <location>
        <position position="1037"/>
    </location>
</feature>
<reference evidence="1" key="1">
    <citation type="submission" date="2020-04" db="EMBL/GenBank/DDBJ databases">
        <authorList>
            <person name="Alioto T."/>
            <person name="Alioto T."/>
            <person name="Gomez Garrido J."/>
        </authorList>
    </citation>
    <scope>NUCLEOTIDE SEQUENCE</scope>
    <source>
        <strain evidence="1">A484AB</strain>
    </source>
</reference>
<comment type="caution">
    <text evidence="1">The sequence shown here is derived from an EMBL/GenBank/DDBJ whole genome shotgun (WGS) entry which is preliminary data.</text>
</comment>
<organism evidence="1 2">
    <name type="scientific">Paramuricea clavata</name>
    <name type="common">Red gorgonian</name>
    <name type="synonym">Violescent sea-whip</name>
    <dbReference type="NCBI Taxonomy" id="317549"/>
    <lineage>
        <taxon>Eukaryota</taxon>
        <taxon>Metazoa</taxon>
        <taxon>Cnidaria</taxon>
        <taxon>Anthozoa</taxon>
        <taxon>Octocorallia</taxon>
        <taxon>Malacalcyonacea</taxon>
        <taxon>Plexauridae</taxon>
        <taxon>Paramuricea</taxon>
    </lineage>
</organism>
<name>A0A7D9L456_PARCT</name>
<dbReference type="SUPFAM" id="SSF56672">
    <property type="entry name" value="DNA/RNA polymerases"/>
    <property type="match status" value="1"/>
</dbReference>
<dbReference type="CDD" id="cd01650">
    <property type="entry name" value="RT_nLTR_like"/>
    <property type="match status" value="1"/>
</dbReference>
<dbReference type="AlphaFoldDB" id="A0A7D9L456"/>
<dbReference type="PANTHER" id="PTHR33332">
    <property type="entry name" value="REVERSE TRANSCRIPTASE DOMAIN-CONTAINING PROTEIN"/>
    <property type="match status" value="1"/>
</dbReference>
<sequence length="1037" mass="117906">MTSGKRTNIFPSSLVDPADQFLTYFNDKIRNLHSKLCETPVLEPNIYLRPCTCSSSFSSFLPVTETYIKQIVLKSPTKFCELDPIHTVVLKQCLHVVLTPITNIVNLSLGGGSMPDALKVSQLAPVLKKISMDPEDMSSFRPISNLQFISKTIERVASPQLIDYLMENKIYPNLQSAFRKGYSTETAFLRVQNDLLEALDSGHQALLVMLDFSAAFDTIDHQILLGRLKSRFGICGTALSWFRSYLTSRTQYVKVNGKTSASTPLLQGVPQGSVLGPLLFSLYVSPLEDIFTAHDIDAMIYADDTQLYIIHDSDTAIQRLEHCLHDIQAWCLQNKLVLNDGKTEAIYLHSAYAKSYPAPPSVYIGDSLIKIKTEVRDLGAIVDENLSLKSHVNSICKTAYIALRNIGSIRNDFSLDKSALKRKLALEKLGYTFANSSTERENALKKVDHRFHCTESQFKLKHYYRCQQDTRRWSPTSIEEIKELYEAGETPSTARQIFLKKFRSSCSNDLDYHVKKADRSMVPRRRDFCYMYQQYGKERFGGKNGEMLDKLSAKLDEFHEANPDASVEYQQYGGDNTPLIIAIVTPLMKRIHKCVPQSGELIFVDSTSNTEEHNLKVFLLCAANVAGALPCGLLITSDEKESTLKHGSRKICIKSWRFTQCLPEDAFYANGPEHGPAQVWRWLLDKNHAISQMDRPPIMSLFKRAVLADTEELFEEYYNELLDEIEPYENASLYFEELYSDREAFAHCYRSSLRIRDIILKRTKDQLLKDFIRSSSHETGTKSINRDHFVLTSCDSVSWDETGFRRDEKFPYKHFIPATRKLNDCMVCMFLEFGSTEKRLAPAKPASRMGRSIMASFCKIWSSAKRNVFVNLTPQKNASSMMYIISTQQVEIELEKISLQKAIGPDDIPNWHCTRVPMQCGPRESARCNNAGKFEREDELGSPASAPNLPTRFSVVEVKSSVEIICNVFNCYTEPSILLRLFAQETLSLKVCLVFKLQHYLFVKSVPIVYCMVAVVKQRSPRRLLIFEQTTLTILGS</sequence>
<dbReference type="EMBL" id="CACRXK020013476">
    <property type="protein sequence ID" value="CAB4025204.1"/>
    <property type="molecule type" value="Genomic_DNA"/>
</dbReference>
<gene>
    <name evidence="1" type="ORF">PACLA_8A029323</name>
</gene>
<dbReference type="PROSITE" id="PS50878">
    <property type="entry name" value="RT_POL"/>
    <property type="match status" value="1"/>
</dbReference>
<dbReference type="Proteomes" id="UP001152795">
    <property type="component" value="Unassembled WGS sequence"/>
</dbReference>
<protein>
    <submittedName>
        <fullName evidence="1">Uncharacterized protein</fullName>
    </submittedName>
</protein>
<dbReference type="Pfam" id="PF00078">
    <property type="entry name" value="RVT_1"/>
    <property type="match status" value="1"/>
</dbReference>
<proteinExistence type="predicted"/>
<dbReference type="OrthoDB" id="10067249at2759"/>
<dbReference type="InterPro" id="IPR043502">
    <property type="entry name" value="DNA/RNA_pol_sf"/>
</dbReference>
<keyword evidence="2" id="KW-1185">Reference proteome</keyword>
<dbReference type="InterPro" id="IPR000477">
    <property type="entry name" value="RT_dom"/>
</dbReference>
<accession>A0A7D9L456</accession>